<dbReference type="PANTHER" id="PTHR43744">
    <property type="entry name" value="ABC TRANSPORTER PERMEASE PROTEIN MG189-RELATED-RELATED"/>
    <property type="match status" value="1"/>
</dbReference>
<organism evidence="9 10">
    <name type="scientific">Mycetocola reblochoni</name>
    <dbReference type="NCBI Taxonomy" id="331618"/>
    <lineage>
        <taxon>Bacteria</taxon>
        <taxon>Bacillati</taxon>
        <taxon>Actinomycetota</taxon>
        <taxon>Actinomycetes</taxon>
        <taxon>Micrococcales</taxon>
        <taxon>Microbacteriaceae</taxon>
        <taxon>Mycetocola</taxon>
    </lineage>
</organism>
<dbReference type="GO" id="GO:0055085">
    <property type="term" value="P:transmembrane transport"/>
    <property type="evidence" value="ECO:0007669"/>
    <property type="project" value="InterPro"/>
</dbReference>
<accession>A0A3L6ZJV6</accession>
<evidence type="ECO:0000256" key="5">
    <source>
        <dbReference type="ARBA" id="ARBA00022989"/>
    </source>
</evidence>
<dbReference type="PROSITE" id="PS50928">
    <property type="entry name" value="ABC_TM1"/>
    <property type="match status" value="1"/>
</dbReference>
<keyword evidence="4 7" id="KW-0812">Transmembrane</keyword>
<evidence type="ECO:0000256" key="3">
    <source>
        <dbReference type="ARBA" id="ARBA00022475"/>
    </source>
</evidence>
<dbReference type="Gene3D" id="1.10.3720.10">
    <property type="entry name" value="MetI-like"/>
    <property type="match status" value="1"/>
</dbReference>
<dbReference type="CDD" id="cd06261">
    <property type="entry name" value="TM_PBP2"/>
    <property type="match status" value="1"/>
</dbReference>
<feature type="transmembrane region" description="Helical" evidence="7">
    <location>
        <begin position="168"/>
        <end position="193"/>
    </location>
</feature>
<keyword evidence="6 7" id="KW-0472">Membrane</keyword>
<keyword evidence="5 7" id="KW-1133">Transmembrane helix</keyword>
<keyword evidence="3" id="KW-1003">Cell membrane</keyword>
<dbReference type="Proteomes" id="UP000275395">
    <property type="component" value="Unassembled WGS sequence"/>
</dbReference>
<evidence type="ECO:0000313" key="9">
    <source>
        <dbReference type="EMBL" id="RLP68269.1"/>
    </source>
</evidence>
<dbReference type="EMBL" id="RCUW01000010">
    <property type="protein sequence ID" value="RLP68269.1"/>
    <property type="molecule type" value="Genomic_DNA"/>
</dbReference>
<dbReference type="AlphaFoldDB" id="A0A3L6ZJV6"/>
<evidence type="ECO:0000313" key="10">
    <source>
        <dbReference type="Proteomes" id="UP000275395"/>
    </source>
</evidence>
<keyword evidence="2 7" id="KW-0813">Transport</keyword>
<sequence>MIAASLTVLVPLYFTIVMAFKSPAQIGSGSGLEFPSPIVWDNFARAWEMVGFGRSLMVTALITVFSVAGAIVVCSMVAYAIARNWHRRAYKVAYIYLLSGLFVPFTVLILPLIKLTAMLGIDGPVGVTLIHIVGGIAFNSLLYIAFLRSIPLELEESARIDGATTWQVFWRVIFPLLGPMNATVGIFAFLGAWNDFLLPQMMIANPELQTLPVVQQLFQGEFNTEYNLAFASYLMAMVPTLIAFVFAQKWVMSGVMRGAIK</sequence>
<comment type="subcellular location">
    <subcellularLocation>
        <location evidence="1 7">Cell membrane</location>
        <topology evidence="1 7">Multi-pass membrane protein</topology>
    </subcellularLocation>
</comment>
<evidence type="ECO:0000256" key="6">
    <source>
        <dbReference type="ARBA" id="ARBA00023136"/>
    </source>
</evidence>
<name>A0A3L6ZJV6_9MICO</name>
<protein>
    <submittedName>
        <fullName evidence="9">Carbohydrate ABC transporter permease</fullName>
    </submittedName>
</protein>
<reference evidence="9 10" key="1">
    <citation type="submission" date="2018-10" db="EMBL/GenBank/DDBJ databases">
        <authorList>
            <person name="Li J."/>
        </authorList>
    </citation>
    <scope>NUCLEOTIDE SEQUENCE [LARGE SCALE GENOMIC DNA]</scope>
    <source>
        <strain evidence="9 10">JCM 30549</strain>
    </source>
</reference>
<gene>
    <name evidence="9" type="ORF">D9V30_10930</name>
</gene>
<evidence type="ECO:0000256" key="4">
    <source>
        <dbReference type="ARBA" id="ARBA00022692"/>
    </source>
</evidence>
<evidence type="ECO:0000256" key="1">
    <source>
        <dbReference type="ARBA" id="ARBA00004651"/>
    </source>
</evidence>
<evidence type="ECO:0000256" key="7">
    <source>
        <dbReference type="RuleBase" id="RU363032"/>
    </source>
</evidence>
<dbReference type="SUPFAM" id="SSF161098">
    <property type="entry name" value="MetI-like"/>
    <property type="match status" value="1"/>
</dbReference>
<evidence type="ECO:0000259" key="8">
    <source>
        <dbReference type="PROSITE" id="PS50928"/>
    </source>
</evidence>
<feature type="domain" description="ABC transmembrane type-1" evidence="8">
    <location>
        <begin position="56"/>
        <end position="247"/>
    </location>
</feature>
<dbReference type="InterPro" id="IPR035906">
    <property type="entry name" value="MetI-like_sf"/>
</dbReference>
<feature type="transmembrane region" description="Helical" evidence="7">
    <location>
        <begin position="125"/>
        <end position="147"/>
    </location>
</feature>
<comment type="similarity">
    <text evidence="7">Belongs to the binding-protein-dependent transport system permease family.</text>
</comment>
<dbReference type="InterPro" id="IPR000515">
    <property type="entry name" value="MetI-like"/>
</dbReference>
<dbReference type="Pfam" id="PF00528">
    <property type="entry name" value="BPD_transp_1"/>
    <property type="match status" value="1"/>
</dbReference>
<dbReference type="PANTHER" id="PTHR43744:SF12">
    <property type="entry name" value="ABC TRANSPORTER PERMEASE PROTEIN MG189-RELATED"/>
    <property type="match status" value="1"/>
</dbReference>
<feature type="transmembrane region" description="Helical" evidence="7">
    <location>
        <begin position="56"/>
        <end position="81"/>
    </location>
</feature>
<comment type="caution">
    <text evidence="9">The sequence shown here is derived from an EMBL/GenBank/DDBJ whole genome shotgun (WGS) entry which is preliminary data.</text>
</comment>
<proteinExistence type="inferred from homology"/>
<evidence type="ECO:0000256" key="2">
    <source>
        <dbReference type="ARBA" id="ARBA00022448"/>
    </source>
</evidence>
<feature type="transmembrane region" description="Helical" evidence="7">
    <location>
        <begin position="226"/>
        <end position="247"/>
    </location>
</feature>
<dbReference type="GO" id="GO:0005886">
    <property type="term" value="C:plasma membrane"/>
    <property type="evidence" value="ECO:0007669"/>
    <property type="project" value="UniProtKB-SubCell"/>
</dbReference>
<feature type="transmembrane region" description="Helical" evidence="7">
    <location>
        <begin position="93"/>
        <end position="113"/>
    </location>
</feature>